<organism evidence="2 3">
    <name type="scientific">Pythium insidiosum</name>
    <name type="common">Pythiosis disease agent</name>
    <dbReference type="NCBI Taxonomy" id="114742"/>
    <lineage>
        <taxon>Eukaryota</taxon>
        <taxon>Sar</taxon>
        <taxon>Stramenopiles</taxon>
        <taxon>Oomycota</taxon>
        <taxon>Peronosporomycetes</taxon>
        <taxon>Pythiales</taxon>
        <taxon>Pythiaceae</taxon>
        <taxon>Pythium</taxon>
    </lineage>
</organism>
<name>A0AAD5M7Z6_PYTIN</name>
<proteinExistence type="predicted"/>
<evidence type="ECO:0000313" key="3">
    <source>
        <dbReference type="Proteomes" id="UP001209570"/>
    </source>
</evidence>
<dbReference type="EMBL" id="JAKCXM010000016">
    <property type="protein sequence ID" value="KAJ0407897.1"/>
    <property type="molecule type" value="Genomic_DNA"/>
</dbReference>
<evidence type="ECO:0000313" key="2">
    <source>
        <dbReference type="EMBL" id="KAJ0407897.1"/>
    </source>
</evidence>
<keyword evidence="3" id="KW-1185">Reference proteome</keyword>
<accession>A0AAD5M7Z6</accession>
<sequence>MRLNVHVHGLQFVVPCGEGAQSVKWLGLAVAQRYALAQPHGRCRTREDAHLKRGFYLPAAVTKTATGQLLPPMMKINEVCKDNDTLTVALEQEVPVNEIGAPQLSPWTVCAFSCQPKVAAAVAESLGFTAAPSVAVAAASAASAPSAKADAKSAGLAHTPAAKGEQKEAKADAKGSAVDADIREYARSELLVQVNAGQLQSEMEVEAAFLYDWARLRVEDLEKDARERDAMQELLLAQFRVVHAAYTHYAVGSAETAYGMNGHELAHFLHECDLFHAQQDRAAVETLLGQCLRHDAFVSLVDRGTLSRVGFFHALLRAALSSARNKGSGTTREVVEKAFKDLIAPAVTRLTTGPFRDHIHQDRVVAVLQEAKPKLLKLYTRYTQELDERAPSRRDSSQPSASWPQLLTASGLKSLLYDCGVFCAGDSAVHDDVLSKALDQAFSGAKDFRVRDEQTVVFAEFMEIVCRVGLCMLKENDLPPRDAIKITLDAVRTLPVKATAQRK</sequence>
<protein>
    <submittedName>
        <fullName evidence="2">Uncharacterized protein</fullName>
    </submittedName>
</protein>
<reference evidence="2" key="1">
    <citation type="submission" date="2021-12" db="EMBL/GenBank/DDBJ databases">
        <title>Prjna785345.</title>
        <authorList>
            <person name="Rujirawat T."/>
            <person name="Krajaejun T."/>
        </authorList>
    </citation>
    <scope>NUCLEOTIDE SEQUENCE</scope>
    <source>
        <strain evidence="2">Pi057C3</strain>
    </source>
</reference>
<gene>
    <name evidence="2" type="ORF">P43SY_009184</name>
</gene>
<dbReference type="Proteomes" id="UP001209570">
    <property type="component" value="Unassembled WGS sequence"/>
</dbReference>
<feature type="compositionally biased region" description="Basic and acidic residues" evidence="1">
    <location>
        <begin position="164"/>
        <end position="173"/>
    </location>
</feature>
<comment type="caution">
    <text evidence="2">The sequence shown here is derived from an EMBL/GenBank/DDBJ whole genome shotgun (WGS) entry which is preliminary data.</text>
</comment>
<feature type="region of interest" description="Disordered" evidence="1">
    <location>
        <begin position="155"/>
        <end position="175"/>
    </location>
</feature>
<dbReference type="AlphaFoldDB" id="A0AAD5M7Z6"/>
<dbReference type="Gene3D" id="3.10.20.90">
    <property type="entry name" value="Phosphatidylinositol 3-kinase Catalytic Subunit, Chain A, domain 1"/>
    <property type="match status" value="1"/>
</dbReference>
<evidence type="ECO:0000256" key="1">
    <source>
        <dbReference type="SAM" id="MobiDB-lite"/>
    </source>
</evidence>